<feature type="modified residue" description="4-aspartylphosphate" evidence="1">
    <location>
        <position position="62"/>
    </location>
</feature>
<gene>
    <name evidence="3" type="ORF">SAMN05660493_01743</name>
</gene>
<organism evidence="3 4">
    <name type="scientific">Epilithonimonas bovis DSM 19482</name>
    <dbReference type="NCBI Taxonomy" id="1121284"/>
    <lineage>
        <taxon>Bacteria</taxon>
        <taxon>Pseudomonadati</taxon>
        <taxon>Bacteroidota</taxon>
        <taxon>Flavobacteriia</taxon>
        <taxon>Flavobacteriales</taxon>
        <taxon>Weeksellaceae</taxon>
        <taxon>Chryseobacterium group</taxon>
        <taxon>Epilithonimonas</taxon>
    </lineage>
</organism>
<dbReference type="PROSITE" id="PS50110">
    <property type="entry name" value="RESPONSE_REGULATORY"/>
    <property type="match status" value="1"/>
</dbReference>
<evidence type="ECO:0000313" key="3">
    <source>
        <dbReference type="EMBL" id="SIT97037.1"/>
    </source>
</evidence>
<dbReference type="InterPro" id="IPR001789">
    <property type="entry name" value="Sig_transdc_resp-reg_receiver"/>
</dbReference>
<dbReference type="OrthoDB" id="659223at2"/>
<reference evidence="4" key="1">
    <citation type="submission" date="2016-10" db="EMBL/GenBank/DDBJ databases">
        <authorList>
            <person name="Varghese N."/>
            <person name="Submissions S."/>
        </authorList>
    </citation>
    <scope>NUCLEOTIDE SEQUENCE [LARGE SCALE GENOMIC DNA]</scope>
    <source>
        <strain evidence="4">DSM 19482</strain>
    </source>
</reference>
<dbReference type="Proteomes" id="UP000187261">
    <property type="component" value="Unassembled WGS sequence"/>
</dbReference>
<evidence type="ECO:0000256" key="1">
    <source>
        <dbReference type="PROSITE-ProRule" id="PRU00169"/>
    </source>
</evidence>
<name>A0A1U7PWG3_9FLAO</name>
<evidence type="ECO:0000313" key="4">
    <source>
        <dbReference type="Proteomes" id="UP000187261"/>
    </source>
</evidence>
<dbReference type="EMBL" id="FTPU01000016">
    <property type="protein sequence ID" value="SIT97037.1"/>
    <property type="molecule type" value="Genomic_DNA"/>
</dbReference>
<keyword evidence="3" id="KW-0238">DNA-binding</keyword>
<sequence length="224" mass="25518">MFFKFRKVLVAEDYESSNISVQKVIDDLNISESKFVSYCDDAVAWAKVAMENGHAFELLITDLSFDEDHRKQEINSGQQLIQAIRAMQPDIKVLVFSVEKKELIIEKLFTEQHINAYVKKGRDDVKDLKKAIRKVFNNGKHISAGITENKSERNAFEFTEYDTLLVSLLANGILVKNIPDYLKENDIKPGSISAVEKRLKDIKLSLALNSNEQLIAFCKDFGIL</sequence>
<dbReference type="GO" id="GO:0000160">
    <property type="term" value="P:phosphorelay signal transduction system"/>
    <property type="evidence" value="ECO:0007669"/>
    <property type="project" value="InterPro"/>
</dbReference>
<dbReference type="RefSeq" id="WP_076783227.1">
    <property type="nucleotide sequence ID" value="NZ_FTPU01000016.1"/>
</dbReference>
<dbReference type="GO" id="GO:0003677">
    <property type="term" value="F:DNA binding"/>
    <property type="evidence" value="ECO:0007669"/>
    <property type="project" value="UniProtKB-KW"/>
</dbReference>
<dbReference type="AlphaFoldDB" id="A0A1U7PWG3"/>
<keyword evidence="1" id="KW-0597">Phosphoprotein</keyword>
<dbReference type="Gene3D" id="3.40.50.2300">
    <property type="match status" value="1"/>
</dbReference>
<proteinExistence type="predicted"/>
<keyword evidence="4" id="KW-1185">Reference proteome</keyword>
<evidence type="ECO:0000259" key="2">
    <source>
        <dbReference type="PROSITE" id="PS50110"/>
    </source>
</evidence>
<dbReference type="InterPro" id="IPR011006">
    <property type="entry name" value="CheY-like_superfamily"/>
</dbReference>
<dbReference type="STRING" id="1121284.SAMN05660493_01743"/>
<protein>
    <submittedName>
        <fullName evidence="3">DNA-binding response regulator, NarL/FixJ family, contains REC and HTH domains</fullName>
    </submittedName>
</protein>
<feature type="domain" description="Response regulatory" evidence="2">
    <location>
        <begin position="7"/>
        <end position="135"/>
    </location>
</feature>
<dbReference type="SUPFAM" id="SSF52172">
    <property type="entry name" value="CheY-like"/>
    <property type="match status" value="1"/>
</dbReference>
<accession>A0A1U7PWG3</accession>